<feature type="domain" description="Chorismate-utilising enzyme C-terminal" evidence="1">
    <location>
        <begin position="118"/>
        <end position="372"/>
    </location>
</feature>
<accession>A0ABT4Q8L3</accession>
<dbReference type="InterPro" id="IPR005801">
    <property type="entry name" value="ADC_synthase"/>
</dbReference>
<dbReference type="Pfam" id="PF01063">
    <property type="entry name" value="Aminotran_4"/>
    <property type="match status" value="1"/>
</dbReference>
<dbReference type="InterPro" id="IPR043132">
    <property type="entry name" value="BCAT-like_C"/>
</dbReference>
<dbReference type="InterPro" id="IPR019999">
    <property type="entry name" value="Anth_synth_I-like"/>
</dbReference>
<dbReference type="GO" id="GO:0046820">
    <property type="term" value="F:4-amino-4-deoxychorismate synthase activity"/>
    <property type="evidence" value="ECO:0007669"/>
    <property type="project" value="UniProtKB-EC"/>
</dbReference>
<comment type="caution">
    <text evidence="2">The sequence shown here is derived from an EMBL/GenBank/DDBJ whole genome shotgun (WGS) entry which is preliminary data.</text>
</comment>
<dbReference type="Proteomes" id="UP001527882">
    <property type="component" value="Unassembled WGS sequence"/>
</dbReference>
<dbReference type="Gene3D" id="3.20.10.10">
    <property type="entry name" value="D-amino Acid Aminotransferase, subunit A, domain 2"/>
    <property type="match status" value="1"/>
</dbReference>
<sequence>MNDQEFLLFEFNDRLNNQENMIFRNPVKIISAAQVNEVMPALREIDEAVKEGYYAAGYVSYEAAPAFDSAFQVCGNANMPLLWFGLFHEPEYTKKDTDIQYRKGEFNLSEWKPNISMETYQKHIALIKDAILRGDTYQVNYTIRLLNDFEGDDFSFYQCLSQSQRGQYSAYLQTGRFRILSASPELFCYWDGRKIVTKPMKGTVKRGLTNEEDRTYHEFLETSIKNRAENLMIVDLLRNDLGRVAEAGSVNVDKIFEIETYPTVLQMTSTISAATQEKKSLTDIFSALFPCGSITGAPKVSTMGLIAELEQVPREVYCGAVGFVSPNGFSVFNVAIRTVVVDTLLNTAVYGVGGGITWDSTSEDEYNEILTKAALLTENKKSFELFETIRLENGNYTLLDYHLNRMKSSAKYFDIPFREHEVNSLLEEYSIQHSNELRRIKLLMSMNGESRIESEPLQLMINDIKKVSFAGSPINPKNRFLYHKTTYREMYERLKESRPDVFDVLLWNEKGEITEFTIGNIVLEIGGKKFTPLKECGLLPGTFREYLLQAGQIEECILTKEDIKRASKSWLINSLRNWVPVEFVNS</sequence>
<evidence type="ECO:0000259" key="1">
    <source>
        <dbReference type="Pfam" id="PF00425"/>
    </source>
</evidence>
<name>A0ABT4Q8L3_9BACL</name>
<dbReference type="RefSeq" id="WP_269881615.1">
    <property type="nucleotide sequence ID" value="NZ_JAQAGZ010000007.1"/>
</dbReference>
<dbReference type="SUPFAM" id="SSF56322">
    <property type="entry name" value="ADC synthase"/>
    <property type="match status" value="1"/>
</dbReference>
<organism evidence="2 3">
    <name type="scientific">Paenibacillus gyeongsangnamensis</name>
    <dbReference type="NCBI Taxonomy" id="3388067"/>
    <lineage>
        <taxon>Bacteria</taxon>
        <taxon>Bacillati</taxon>
        <taxon>Bacillota</taxon>
        <taxon>Bacilli</taxon>
        <taxon>Bacillales</taxon>
        <taxon>Paenibacillaceae</taxon>
        <taxon>Paenibacillus</taxon>
    </lineage>
</organism>
<dbReference type="InterPro" id="IPR005802">
    <property type="entry name" value="ADC_synth_comp_1"/>
</dbReference>
<dbReference type="PRINTS" id="PR00095">
    <property type="entry name" value="ANTSNTHASEI"/>
</dbReference>
<dbReference type="Pfam" id="PF00425">
    <property type="entry name" value="Chorismate_bind"/>
    <property type="match status" value="1"/>
</dbReference>
<dbReference type="PANTHER" id="PTHR11236:SF50">
    <property type="entry name" value="AMINODEOXYCHORISMATE SYNTHASE COMPONENT 1"/>
    <property type="match status" value="1"/>
</dbReference>
<dbReference type="PANTHER" id="PTHR11236">
    <property type="entry name" value="AMINOBENZOATE/ANTHRANILATE SYNTHASE"/>
    <property type="match status" value="1"/>
</dbReference>
<dbReference type="Gene3D" id="3.30.470.10">
    <property type="match status" value="1"/>
</dbReference>
<dbReference type="EC" id="2.6.1.85" evidence="2"/>
<dbReference type="Gene3D" id="3.60.120.10">
    <property type="entry name" value="Anthranilate synthase"/>
    <property type="match status" value="1"/>
</dbReference>
<evidence type="ECO:0000313" key="3">
    <source>
        <dbReference type="Proteomes" id="UP001527882"/>
    </source>
</evidence>
<dbReference type="InterPro" id="IPR001544">
    <property type="entry name" value="Aminotrans_IV"/>
</dbReference>
<gene>
    <name evidence="2" type="primary">pabB</name>
    <name evidence="2" type="ORF">O9H85_11970</name>
</gene>
<keyword evidence="3" id="KW-1185">Reference proteome</keyword>
<dbReference type="InterPro" id="IPR036038">
    <property type="entry name" value="Aminotransferase-like"/>
</dbReference>
<evidence type="ECO:0000313" key="2">
    <source>
        <dbReference type="EMBL" id="MCZ8513127.1"/>
    </source>
</evidence>
<proteinExistence type="predicted"/>
<keyword evidence="2" id="KW-0032">Aminotransferase</keyword>
<dbReference type="EMBL" id="JAQAGZ010000007">
    <property type="protein sequence ID" value="MCZ8513127.1"/>
    <property type="molecule type" value="Genomic_DNA"/>
</dbReference>
<dbReference type="NCBIfam" id="TIGR00553">
    <property type="entry name" value="pabB"/>
    <property type="match status" value="1"/>
</dbReference>
<dbReference type="SUPFAM" id="SSF56752">
    <property type="entry name" value="D-aminoacid aminotransferase-like PLP-dependent enzymes"/>
    <property type="match status" value="1"/>
</dbReference>
<reference evidence="2 3" key="1">
    <citation type="submission" date="2022-12" db="EMBL/GenBank/DDBJ databases">
        <title>Draft genome sequence of Paenibacillus sp. dW9.</title>
        <authorList>
            <person name="Choi E.-W."/>
            <person name="Kim D.-U."/>
        </authorList>
    </citation>
    <scope>NUCLEOTIDE SEQUENCE [LARGE SCALE GENOMIC DNA]</scope>
    <source>
        <strain evidence="3">dW9</strain>
    </source>
</reference>
<keyword evidence="2" id="KW-0808">Transferase</keyword>
<dbReference type="InterPro" id="IPR043131">
    <property type="entry name" value="BCAT-like_N"/>
</dbReference>
<protein>
    <submittedName>
        <fullName evidence="2">Aminodeoxychorismate synthase component I</fullName>
        <ecNumber evidence="2">2.6.1.85</ecNumber>
    </submittedName>
</protein>
<dbReference type="InterPro" id="IPR015890">
    <property type="entry name" value="Chorismate_C"/>
</dbReference>